<feature type="transmembrane region" description="Helical" evidence="2">
    <location>
        <begin position="45"/>
        <end position="68"/>
    </location>
</feature>
<dbReference type="Pfam" id="PF02916">
    <property type="entry name" value="DNA_PPF"/>
    <property type="match status" value="1"/>
</dbReference>
<dbReference type="OrthoDB" id="27330at2"/>
<feature type="domain" description="Cell envelope-related transcriptional attenuator" evidence="4">
    <location>
        <begin position="246"/>
        <end position="392"/>
    </location>
</feature>
<dbReference type="InterPro" id="IPR050922">
    <property type="entry name" value="LytR/CpsA/Psr_CW_biosynth"/>
</dbReference>
<feature type="domain" description="DNA polymerase processivity factor" evidence="3">
    <location>
        <begin position="76"/>
        <end position="184"/>
    </location>
</feature>
<proteinExistence type="inferred from homology"/>
<evidence type="ECO:0000313" key="6">
    <source>
        <dbReference type="Proteomes" id="UP000461595"/>
    </source>
</evidence>
<feature type="transmembrane region" description="Helical" evidence="2">
    <location>
        <begin position="20"/>
        <end position="38"/>
    </location>
</feature>
<keyword evidence="2" id="KW-1133">Transmembrane helix</keyword>
<dbReference type="PANTHER" id="PTHR33392">
    <property type="entry name" value="POLYISOPRENYL-TEICHOIC ACID--PEPTIDOGLYCAN TEICHOIC ACID TRANSFERASE TAGU"/>
    <property type="match status" value="1"/>
</dbReference>
<dbReference type="Gene3D" id="3.40.190.10">
    <property type="entry name" value="Periplasmic binding protein-like II"/>
    <property type="match status" value="1"/>
</dbReference>
<keyword evidence="2" id="KW-0812">Transmembrane</keyword>
<organism evidence="5 6">
    <name type="scientific">Streptococcus danieliae</name>
    <dbReference type="NCBI Taxonomy" id="747656"/>
    <lineage>
        <taxon>Bacteria</taxon>
        <taxon>Bacillati</taxon>
        <taxon>Bacillota</taxon>
        <taxon>Bacilli</taxon>
        <taxon>Lactobacillales</taxon>
        <taxon>Streptococcaceae</taxon>
        <taxon>Streptococcus</taxon>
    </lineage>
</organism>
<dbReference type="Pfam" id="PF03816">
    <property type="entry name" value="LytR_cpsA_psr"/>
    <property type="match status" value="1"/>
</dbReference>
<evidence type="ECO:0000259" key="4">
    <source>
        <dbReference type="Pfam" id="PF03816"/>
    </source>
</evidence>
<dbReference type="InterPro" id="IPR004190">
    <property type="entry name" value="DNA_pol_proc_fac"/>
</dbReference>
<dbReference type="RefSeq" id="WP_160332497.1">
    <property type="nucleotide sequence ID" value="NZ_WSRS01000019.1"/>
</dbReference>
<protein>
    <submittedName>
        <fullName evidence="5">LytR family transcriptional regulator</fullName>
    </submittedName>
</protein>
<dbReference type="Proteomes" id="UP000461595">
    <property type="component" value="Unassembled WGS sequence"/>
</dbReference>
<gene>
    <name evidence="5" type="ORF">E5983_03345</name>
</gene>
<accession>A0A7X3G9I5</accession>
<reference evidence="5 6" key="1">
    <citation type="submission" date="2019-12" db="EMBL/GenBank/DDBJ databases">
        <title>Microbes associate with the intestines of laboratory mice.</title>
        <authorList>
            <person name="Navarre W."/>
            <person name="Wong E."/>
        </authorList>
    </citation>
    <scope>NUCLEOTIDE SEQUENCE [LARGE SCALE GENOMIC DNA]</scope>
    <source>
        <strain evidence="5 6">NM51_B2-22</strain>
    </source>
</reference>
<sequence>MSRSRRTRVDSNPVLKIVNWILWGLSLLLSAYLVYSLFRYGILAVYNLNVILSLVALVVLGILGWVLLRFPARVWVTIILVLSLLVAGVGAIGVQQLVGLSSRLNHQANYTEYDLTVYVPKDSDLQDLSQVEKILAPMETDKDNLAKLQEDLTTNKQVNPQFESSSSYVDAYKQLKEGQAQAIVINSIFADTIESEFPNFGEGLRPLHTYQVRRKLETGRQDPKAQAFTIYVSGIDTYGPITSVSRSDVNILMTVNRESQKILLTTTPRDAYVPIADGGNNQPDKLTHAGIYGVDASIHTLENLYETPINYYVRLNFTSFLKLIDLVGGVDVENDQAFTSLHGQYDFSVGTVHLDSEKALAFVRERYGLQGGDNDRGKNQEKVITAVLRKLMSTDALKNYPQIIQGLQDSIQTDMSLETMMALINSQLESAGQYQISSQALEGTGSMDKPSYAMPGSQLYVMEVNPESLAATKANIQSILEGQ</sequence>
<dbReference type="AlphaFoldDB" id="A0A7X3G9I5"/>
<name>A0A7X3G9I5_9STRE</name>
<dbReference type="PANTHER" id="PTHR33392:SF6">
    <property type="entry name" value="POLYISOPRENYL-TEICHOIC ACID--PEPTIDOGLYCAN TEICHOIC ACID TRANSFERASE TAGU"/>
    <property type="match status" value="1"/>
</dbReference>
<evidence type="ECO:0000313" key="5">
    <source>
        <dbReference type="EMBL" id="MVX58684.1"/>
    </source>
</evidence>
<dbReference type="InterPro" id="IPR004474">
    <property type="entry name" value="LytR_CpsA_psr"/>
</dbReference>
<evidence type="ECO:0000259" key="3">
    <source>
        <dbReference type="Pfam" id="PF02916"/>
    </source>
</evidence>
<dbReference type="GO" id="GO:0006260">
    <property type="term" value="P:DNA replication"/>
    <property type="evidence" value="ECO:0007669"/>
    <property type="project" value="InterPro"/>
</dbReference>
<comment type="caution">
    <text evidence="5">The sequence shown here is derived from an EMBL/GenBank/DDBJ whole genome shotgun (WGS) entry which is preliminary data.</text>
</comment>
<dbReference type="Gene3D" id="3.40.630.190">
    <property type="entry name" value="LCP protein"/>
    <property type="match status" value="1"/>
</dbReference>
<keyword evidence="2" id="KW-0472">Membrane</keyword>
<comment type="similarity">
    <text evidence="1">Belongs to the LytR/CpsA/Psr (LCP) family.</text>
</comment>
<evidence type="ECO:0000256" key="1">
    <source>
        <dbReference type="ARBA" id="ARBA00006068"/>
    </source>
</evidence>
<dbReference type="EMBL" id="WSRS01000019">
    <property type="protein sequence ID" value="MVX58684.1"/>
    <property type="molecule type" value="Genomic_DNA"/>
</dbReference>
<feature type="transmembrane region" description="Helical" evidence="2">
    <location>
        <begin position="74"/>
        <end position="94"/>
    </location>
</feature>
<dbReference type="NCBIfam" id="TIGR00350">
    <property type="entry name" value="lytR_cpsA_psr"/>
    <property type="match status" value="1"/>
</dbReference>
<evidence type="ECO:0000256" key="2">
    <source>
        <dbReference type="SAM" id="Phobius"/>
    </source>
</evidence>